<proteinExistence type="inferred from homology"/>
<evidence type="ECO:0000256" key="4">
    <source>
        <dbReference type="ARBA" id="ARBA00023239"/>
    </source>
</evidence>
<dbReference type="Pfam" id="PF00155">
    <property type="entry name" value="Aminotran_1_2"/>
    <property type="match status" value="1"/>
</dbReference>
<reference evidence="8" key="1">
    <citation type="journal article" date="2019" name="Int. J. Syst. Evol. Microbiol.">
        <title>The Global Catalogue of Microorganisms (GCM) 10K type strain sequencing project: providing services to taxonomists for standard genome sequencing and annotation.</title>
        <authorList>
            <consortium name="The Broad Institute Genomics Platform"/>
            <consortium name="The Broad Institute Genome Sequencing Center for Infectious Disease"/>
            <person name="Wu L."/>
            <person name="Ma J."/>
        </authorList>
    </citation>
    <scope>NUCLEOTIDE SEQUENCE [LARGE SCALE GENOMIC DNA]</scope>
    <source>
        <strain evidence="8">JCM 12149</strain>
    </source>
</reference>
<dbReference type="EC" id="4.4.1.13" evidence="2"/>
<evidence type="ECO:0000256" key="1">
    <source>
        <dbReference type="ARBA" id="ARBA00001933"/>
    </source>
</evidence>
<dbReference type="Proteomes" id="UP001501459">
    <property type="component" value="Unassembled WGS sequence"/>
</dbReference>
<evidence type="ECO:0000313" key="7">
    <source>
        <dbReference type="EMBL" id="GAA0428586.1"/>
    </source>
</evidence>
<accession>A0ABP3IUY4</accession>
<evidence type="ECO:0000259" key="6">
    <source>
        <dbReference type="Pfam" id="PF00155"/>
    </source>
</evidence>
<keyword evidence="8" id="KW-1185">Reference proteome</keyword>
<keyword evidence="4" id="KW-0456">Lyase</keyword>
<keyword evidence="3" id="KW-0663">Pyridoxal phosphate</keyword>
<feature type="domain" description="Aminotransferase class I/classII large" evidence="6">
    <location>
        <begin position="38"/>
        <end position="382"/>
    </location>
</feature>
<dbReference type="InterPro" id="IPR027619">
    <property type="entry name" value="C-S_lyase_PatB-like"/>
</dbReference>
<dbReference type="Gene3D" id="3.90.1150.10">
    <property type="entry name" value="Aspartate Aminotransferase, domain 1"/>
    <property type="match status" value="1"/>
</dbReference>
<dbReference type="InterPro" id="IPR015422">
    <property type="entry name" value="PyrdxlP-dep_Trfase_small"/>
</dbReference>
<dbReference type="PANTHER" id="PTHR43525">
    <property type="entry name" value="PROTEIN MALY"/>
    <property type="match status" value="1"/>
</dbReference>
<comment type="caution">
    <text evidence="7">The sequence shown here is derived from an EMBL/GenBank/DDBJ whole genome shotgun (WGS) entry which is preliminary data.</text>
</comment>
<organism evidence="7 8">
    <name type="scientific">Lentibacillus halophilus</name>
    <dbReference type="NCBI Taxonomy" id="295065"/>
    <lineage>
        <taxon>Bacteria</taxon>
        <taxon>Bacillati</taxon>
        <taxon>Bacillota</taxon>
        <taxon>Bacilli</taxon>
        <taxon>Bacillales</taxon>
        <taxon>Bacillaceae</taxon>
        <taxon>Lentibacillus</taxon>
    </lineage>
</organism>
<dbReference type="InterPro" id="IPR051798">
    <property type="entry name" value="Class-II_PLP-Dep_Aminotrans"/>
</dbReference>
<protein>
    <recommendedName>
        <fullName evidence="2">cysteine-S-conjugate beta-lyase</fullName>
        <ecNumber evidence="2">4.4.1.13</ecNumber>
    </recommendedName>
</protein>
<dbReference type="EMBL" id="BAAADM010000002">
    <property type="protein sequence ID" value="GAA0428586.1"/>
    <property type="molecule type" value="Genomic_DNA"/>
</dbReference>
<evidence type="ECO:0000256" key="2">
    <source>
        <dbReference type="ARBA" id="ARBA00012224"/>
    </source>
</evidence>
<name>A0ABP3IUY4_9BACI</name>
<evidence type="ECO:0000313" key="8">
    <source>
        <dbReference type="Proteomes" id="UP001501459"/>
    </source>
</evidence>
<dbReference type="RefSeq" id="WP_343750472.1">
    <property type="nucleotide sequence ID" value="NZ_BAAADM010000002.1"/>
</dbReference>
<dbReference type="CDD" id="cd00609">
    <property type="entry name" value="AAT_like"/>
    <property type="match status" value="1"/>
</dbReference>
<comment type="cofactor">
    <cofactor evidence="1">
        <name>pyridoxal 5'-phosphate</name>
        <dbReference type="ChEBI" id="CHEBI:597326"/>
    </cofactor>
</comment>
<dbReference type="InterPro" id="IPR015424">
    <property type="entry name" value="PyrdxlP-dep_Trfase"/>
</dbReference>
<evidence type="ECO:0000256" key="5">
    <source>
        <dbReference type="ARBA" id="ARBA00037974"/>
    </source>
</evidence>
<dbReference type="InterPro" id="IPR015421">
    <property type="entry name" value="PyrdxlP-dep_Trfase_major"/>
</dbReference>
<dbReference type="NCBIfam" id="TIGR04350">
    <property type="entry name" value="C_S_lyase_PatB"/>
    <property type="match status" value="1"/>
</dbReference>
<dbReference type="InterPro" id="IPR004839">
    <property type="entry name" value="Aminotransferase_I/II_large"/>
</dbReference>
<gene>
    <name evidence="7" type="primary">patB</name>
    <name evidence="7" type="ORF">GCM10008983_01130</name>
</gene>
<dbReference type="Gene3D" id="3.40.640.10">
    <property type="entry name" value="Type I PLP-dependent aspartate aminotransferase-like (Major domain)"/>
    <property type="match status" value="1"/>
</dbReference>
<sequence>MNHFENVHDRTNTRSVKWDMRQSVFGADDVVPMWVADMDFQAPQAVNDALIKRAEHGIYGYTVIDQDVRDAIINWISKRYNWTIDGEWLSFSPGVVASLHMAIQALTDPGDNILIQTPVYTPFYNVIEAHDRTIVKNPLKRQNNHYGIDFADMEEKLKSGVKAFLLCSPHNPVGRVWTEEELREMARLCLKYDVLILSDEIHADLIYPGETHIPMATLSDDTASQTITFMSPSKTFNLAGLQASYIITSDKEKRDMLDQQLEKDGHHMMNTMGNTALEAAYRHGEQWLDDLRNVLDNHRAYVIRRLEGETDKLHVTRSEGTYLLWIDCTALGLDRDELKTFMNQTAGVGLNPGANYGEEGDMFMRMNIACPHETLQKGVDRILKAVHNLD</sequence>
<dbReference type="PANTHER" id="PTHR43525:SF1">
    <property type="entry name" value="PROTEIN MALY"/>
    <property type="match status" value="1"/>
</dbReference>
<evidence type="ECO:0000256" key="3">
    <source>
        <dbReference type="ARBA" id="ARBA00022898"/>
    </source>
</evidence>
<dbReference type="SUPFAM" id="SSF53383">
    <property type="entry name" value="PLP-dependent transferases"/>
    <property type="match status" value="1"/>
</dbReference>
<comment type="similarity">
    <text evidence="5">Belongs to the class-II pyridoxal-phosphate-dependent aminotransferase family. MalY/PatB cystathionine beta-lyase subfamily.</text>
</comment>